<dbReference type="AlphaFoldDB" id="A0A9D1SBD9"/>
<evidence type="ECO:0000313" key="1">
    <source>
        <dbReference type="EMBL" id="HIU53378.1"/>
    </source>
</evidence>
<gene>
    <name evidence="1" type="ORF">IAD20_04795</name>
</gene>
<name>A0A9D1SBD9_9PROT</name>
<reference evidence="1" key="1">
    <citation type="submission" date="2020-10" db="EMBL/GenBank/DDBJ databases">
        <authorList>
            <person name="Gilroy R."/>
        </authorList>
    </citation>
    <scope>NUCLEOTIDE SEQUENCE</scope>
    <source>
        <strain evidence="1">ChiW3-316</strain>
    </source>
</reference>
<evidence type="ECO:0000313" key="2">
    <source>
        <dbReference type="Proteomes" id="UP000824107"/>
    </source>
</evidence>
<organism evidence="1 2">
    <name type="scientific">Candidatus Scatocola faecipullorum</name>
    <dbReference type="NCBI Taxonomy" id="2840917"/>
    <lineage>
        <taxon>Bacteria</taxon>
        <taxon>Pseudomonadati</taxon>
        <taxon>Pseudomonadota</taxon>
        <taxon>Alphaproteobacteria</taxon>
        <taxon>Rhodospirillales</taxon>
        <taxon>Rhodospirillaceae</taxon>
        <taxon>Rhodospirillaceae incertae sedis</taxon>
        <taxon>Candidatus Scatocola</taxon>
    </lineage>
</organism>
<dbReference type="Proteomes" id="UP000824107">
    <property type="component" value="Unassembled WGS sequence"/>
</dbReference>
<proteinExistence type="predicted"/>
<dbReference type="EMBL" id="DVNC01000029">
    <property type="protein sequence ID" value="HIU53378.1"/>
    <property type="molecule type" value="Genomic_DNA"/>
</dbReference>
<protein>
    <submittedName>
        <fullName evidence="1">Uncharacterized protein</fullName>
    </submittedName>
</protein>
<accession>A0A9D1SBD9</accession>
<comment type="caution">
    <text evidence="1">The sequence shown here is derived from an EMBL/GenBank/DDBJ whole genome shotgun (WGS) entry which is preliminary data.</text>
</comment>
<reference evidence="1" key="2">
    <citation type="journal article" date="2021" name="PeerJ">
        <title>Extensive microbial diversity within the chicken gut microbiome revealed by metagenomics and culture.</title>
        <authorList>
            <person name="Gilroy R."/>
            <person name="Ravi A."/>
            <person name="Getino M."/>
            <person name="Pursley I."/>
            <person name="Horton D.L."/>
            <person name="Alikhan N.F."/>
            <person name="Baker D."/>
            <person name="Gharbi K."/>
            <person name="Hall N."/>
            <person name="Watson M."/>
            <person name="Adriaenssens E.M."/>
            <person name="Foster-Nyarko E."/>
            <person name="Jarju S."/>
            <person name="Secka A."/>
            <person name="Antonio M."/>
            <person name="Oren A."/>
            <person name="Chaudhuri R.R."/>
            <person name="La Ragione R."/>
            <person name="Hildebrand F."/>
            <person name="Pallen M.J."/>
        </authorList>
    </citation>
    <scope>NUCLEOTIDE SEQUENCE</scope>
    <source>
        <strain evidence="1">ChiW3-316</strain>
    </source>
</reference>
<sequence length="59" mass="6883">MEETLTFDNAYFRNKIMNLRQKLHALEGFSPVEKISENVPVPEEKDVHPLIKNNEKVNS</sequence>